<evidence type="ECO:0008006" key="5">
    <source>
        <dbReference type="Google" id="ProtNLM"/>
    </source>
</evidence>
<dbReference type="HOGENOM" id="CLU_003292_2_3_1"/>
<dbReference type="InParanoid" id="A0A0D0A7P5"/>
<evidence type="ECO:0000313" key="3">
    <source>
        <dbReference type="EMBL" id="KIK37646.1"/>
    </source>
</evidence>
<dbReference type="GO" id="GO:0015074">
    <property type="term" value="P:DNA integration"/>
    <property type="evidence" value="ECO:0007669"/>
    <property type="project" value="InterPro"/>
</dbReference>
<dbReference type="SUPFAM" id="SSF47823">
    <property type="entry name" value="lambda integrase-like, N-terminal domain"/>
    <property type="match status" value="1"/>
</dbReference>
<dbReference type="InterPro" id="IPR052925">
    <property type="entry name" value="Phage_Integrase-like_Recomb"/>
</dbReference>
<protein>
    <recommendedName>
        <fullName evidence="5">Core-binding (CB) domain-containing protein</fullName>
    </recommendedName>
</protein>
<sequence>MSLSRDTEFRIQLALDSAWADSTQRKYRGTITNFLNFCDSECVPLQDRCPASEHLLCAFASSRLGTVAGSTVQSHISALKAWHAYRNAPWKGAIRLKLVLNGVSNRAPHSSLLPPRPPVTRAMLVVLASNLSPTDPFDCCCLAAATSAFWGQLRLGEILSPWESSYPSAHITCRLHLSDPINSNGSRKLHLPFTKVRKNKGEEVILCRQRDSSDPIVAIEHHLRLSILSPNHPLFSYALSSGFACLTRRKFLARCNSIWVHAGFKAVTGHSFRIGGTTEMLLSGVPPDVVKALGRWSSDSFLRYWRSLELLAPLHVENLKHCMLVSPPSA</sequence>
<dbReference type="OrthoDB" id="3262705at2759"/>
<dbReference type="GO" id="GO:0006310">
    <property type="term" value="P:DNA recombination"/>
    <property type="evidence" value="ECO:0007669"/>
    <property type="project" value="UniProtKB-KW"/>
</dbReference>
<accession>A0A0D0A7P5</accession>
<evidence type="ECO:0000256" key="2">
    <source>
        <dbReference type="ARBA" id="ARBA00023172"/>
    </source>
</evidence>
<gene>
    <name evidence="3" type="ORF">CY34DRAFT_775283</name>
</gene>
<keyword evidence="2" id="KW-0233">DNA recombination</keyword>
<dbReference type="EMBL" id="KN835438">
    <property type="protein sequence ID" value="KIK37646.1"/>
    <property type="molecule type" value="Genomic_DNA"/>
</dbReference>
<dbReference type="Gene3D" id="1.10.150.130">
    <property type="match status" value="1"/>
</dbReference>
<dbReference type="PANTHER" id="PTHR34605:SF3">
    <property type="entry name" value="P CELL-TYPE AGGLUTINATION PROTEIN MAP4-LIKE-RELATED"/>
    <property type="match status" value="1"/>
</dbReference>
<evidence type="ECO:0000256" key="1">
    <source>
        <dbReference type="ARBA" id="ARBA00023125"/>
    </source>
</evidence>
<organism evidence="3 4">
    <name type="scientific">Suillus luteus UH-Slu-Lm8-n1</name>
    <dbReference type="NCBI Taxonomy" id="930992"/>
    <lineage>
        <taxon>Eukaryota</taxon>
        <taxon>Fungi</taxon>
        <taxon>Dikarya</taxon>
        <taxon>Basidiomycota</taxon>
        <taxon>Agaricomycotina</taxon>
        <taxon>Agaricomycetes</taxon>
        <taxon>Agaricomycetidae</taxon>
        <taxon>Boletales</taxon>
        <taxon>Suillineae</taxon>
        <taxon>Suillaceae</taxon>
        <taxon>Suillus</taxon>
    </lineage>
</organism>
<reference evidence="4" key="2">
    <citation type="submission" date="2015-01" db="EMBL/GenBank/DDBJ databases">
        <title>Evolutionary Origins and Diversification of the Mycorrhizal Mutualists.</title>
        <authorList>
            <consortium name="DOE Joint Genome Institute"/>
            <consortium name="Mycorrhizal Genomics Consortium"/>
            <person name="Kohler A."/>
            <person name="Kuo A."/>
            <person name="Nagy L.G."/>
            <person name="Floudas D."/>
            <person name="Copeland A."/>
            <person name="Barry K.W."/>
            <person name="Cichocki N."/>
            <person name="Veneault-Fourrey C."/>
            <person name="LaButti K."/>
            <person name="Lindquist E.A."/>
            <person name="Lipzen A."/>
            <person name="Lundell T."/>
            <person name="Morin E."/>
            <person name="Murat C."/>
            <person name="Riley R."/>
            <person name="Ohm R."/>
            <person name="Sun H."/>
            <person name="Tunlid A."/>
            <person name="Henrissat B."/>
            <person name="Grigoriev I.V."/>
            <person name="Hibbett D.S."/>
            <person name="Martin F."/>
        </authorList>
    </citation>
    <scope>NUCLEOTIDE SEQUENCE [LARGE SCALE GENOMIC DNA]</scope>
    <source>
        <strain evidence="4">UH-Slu-Lm8-n1</strain>
    </source>
</reference>
<dbReference type="InterPro" id="IPR013762">
    <property type="entry name" value="Integrase-like_cat_sf"/>
</dbReference>
<keyword evidence="1" id="KW-0238">DNA-binding</keyword>
<dbReference type="PANTHER" id="PTHR34605">
    <property type="entry name" value="PHAGE_INTEGRASE DOMAIN-CONTAINING PROTEIN"/>
    <property type="match status" value="1"/>
</dbReference>
<proteinExistence type="predicted"/>
<dbReference type="AlphaFoldDB" id="A0A0D0A7P5"/>
<dbReference type="SUPFAM" id="SSF56349">
    <property type="entry name" value="DNA breaking-rejoining enzymes"/>
    <property type="match status" value="1"/>
</dbReference>
<keyword evidence="4" id="KW-1185">Reference proteome</keyword>
<dbReference type="Gene3D" id="1.10.443.10">
    <property type="entry name" value="Intergrase catalytic core"/>
    <property type="match status" value="1"/>
</dbReference>
<name>A0A0D0A7P5_9AGAM</name>
<dbReference type="Proteomes" id="UP000054485">
    <property type="component" value="Unassembled WGS sequence"/>
</dbReference>
<dbReference type="InterPro" id="IPR011010">
    <property type="entry name" value="DNA_brk_join_enz"/>
</dbReference>
<dbReference type="GO" id="GO:0003677">
    <property type="term" value="F:DNA binding"/>
    <property type="evidence" value="ECO:0007669"/>
    <property type="project" value="UniProtKB-KW"/>
</dbReference>
<dbReference type="InterPro" id="IPR010998">
    <property type="entry name" value="Integrase_recombinase_N"/>
</dbReference>
<reference evidence="3 4" key="1">
    <citation type="submission" date="2014-04" db="EMBL/GenBank/DDBJ databases">
        <authorList>
            <consortium name="DOE Joint Genome Institute"/>
            <person name="Kuo A."/>
            <person name="Ruytinx J."/>
            <person name="Rineau F."/>
            <person name="Colpaert J."/>
            <person name="Kohler A."/>
            <person name="Nagy L.G."/>
            <person name="Floudas D."/>
            <person name="Copeland A."/>
            <person name="Barry K.W."/>
            <person name="Cichocki N."/>
            <person name="Veneault-Fourrey C."/>
            <person name="LaButti K."/>
            <person name="Lindquist E.A."/>
            <person name="Lipzen A."/>
            <person name="Lundell T."/>
            <person name="Morin E."/>
            <person name="Murat C."/>
            <person name="Sun H."/>
            <person name="Tunlid A."/>
            <person name="Henrissat B."/>
            <person name="Grigoriev I.V."/>
            <person name="Hibbett D.S."/>
            <person name="Martin F."/>
            <person name="Nordberg H.P."/>
            <person name="Cantor M.N."/>
            <person name="Hua S.X."/>
        </authorList>
    </citation>
    <scope>NUCLEOTIDE SEQUENCE [LARGE SCALE GENOMIC DNA]</scope>
    <source>
        <strain evidence="3 4">UH-Slu-Lm8-n1</strain>
    </source>
</reference>
<evidence type="ECO:0000313" key="4">
    <source>
        <dbReference type="Proteomes" id="UP000054485"/>
    </source>
</evidence>